<evidence type="ECO:0000259" key="5">
    <source>
        <dbReference type="PROSITE" id="PS50893"/>
    </source>
</evidence>
<keyword evidence="3" id="KW-0547">Nucleotide-binding</keyword>
<evidence type="ECO:0000256" key="1">
    <source>
        <dbReference type="ARBA" id="ARBA00005417"/>
    </source>
</evidence>
<evidence type="ECO:0000256" key="3">
    <source>
        <dbReference type="ARBA" id="ARBA00022741"/>
    </source>
</evidence>
<dbReference type="EMBL" id="KV454426">
    <property type="protein sequence ID" value="ODQ82744.1"/>
    <property type="molecule type" value="Genomic_DNA"/>
</dbReference>
<feature type="domain" description="ABC transporter" evidence="5">
    <location>
        <begin position="6"/>
        <end position="249"/>
    </location>
</feature>
<dbReference type="GO" id="GO:0016887">
    <property type="term" value="F:ATP hydrolysis activity"/>
    <property type="evidence" value="ECO:0007669"/>
    <property type="project" value="InterPro"/>
</dbReference>
<gene>
    <name evidence="6" type="ORF">BABINDRAFT_164488</name>
</gene>
<dbReference type="OrthoDB" id="10255969at2759"/>
<dbReference type="InterPro" id="IPR027417">
    <property type="entry name" value="P-loop_NTPase"/>
</dbReference>
<sequence length="498" mass="56089">MSRELIRLENAFFKQLAHGSTKAPLVFPNPVSITIKAGDKWCITGTRKTDLLGVLASQHIPLPALSRTYPFLKDSVWPTSVVELLDFKGALPTAHLSARYEFFKDEFDLTTSKFVRGDNIITNREVNEALLKEVFRKLKLEGLEDRWALGLSNGQMRRARIAKALLNEPKILIFDDPFLGLDPAATQMVSEILGNLSPDPYVVLGLRYQDKIPDWITHIGITDKSGLVRSGPKEEITGLVKEFADQEDALKREKLAKFTRQPQPKALSSETSPAHIHIDKISVAYRGTEIIKDLQWKVFKGEKWHLRGDNGTGKSTLLALITADHPQSWNSKIIINGVPRKTGRQSYFDINAPIGFSSPELHAIIPDHLSTYEFIGTGYHVSDMTKPTLSENQAKHITSLMEQFDFASYKDTPIKRLPISEQKLALFLRAVVKNPDLLVLDEAFSCMDDLRIEECKAWLKYNFADKTIIAIGHLDHELPECEKYIRLLGPGKTETGMC</sequence>
<dbReference type="InterPro" id="IPR003593">
    <property type="entry name" value="AAA+_ATPase"/>
</dbReference>
<dbReference type="STRING" id="984486.A0A1E3QYW5"/>
<organism evidence="6 7">
    <name type="scientific">Babjeviella inositovora NRRL Y-12698</name>
    <dbReference type="NCBI Taxonomy" id="984486"/>
    <lineage>
        <taxon>Eukaryota</taxon>
        <taxon>Fungi</taxon>
        <taxon>Dikarya</taxon>
        <taxon>Ascomycota</taxon>
        <taxon>Saccharomycotina</taxon>
        <taxon>Pichiomycetes</taxon>
        <taxon>Serinales incertae sedis</taxon>
        <taxon>Babjeviella</taxon>
    </lineage>
</organism>
<feature type="domain" description="ABC transporter" evidence="5">
    <location>
        <begin position="276"/>
        <end position="497"/>
    </location>
</feature>
<evidence type="ECO:0000256" key="2">
    <source>
        <dbReference type="ARBA" id="ARBA00022448"/>
    </source>
</evidence>
<dbReference type="GeneID" id="30148113"/>
<evidence type="ECO:0000256" key="4">
    <source>
        <dbReference type="ARBA" id="ARBA00022840"/>
    </source>
</evidence>
<accession>A0A1E3QYW5</accession>
<dbReference type="Proteomes" id="UP000094336">
    <property type="component" value="Unassembled WGS sequence"/>
</dbReference>
<dbReference type="Pfam" id="PF00005">
    <property type="entry name" value="ABC_tran"/>
    <property type="match status" value="2"/>
</dbReference>
<dbReference type="PROSITE" id="PS50893">
    <property type="entry name" value="ABC_TRANSPORTER_2"/>
    <property type="match status" value="2"/>
</dbReference>
<comment type="similarity">
    <text evidence="1">Belongs to the ABC transporter superfamily.</text>
</comment>
<proteinExistence type="inferred from homology"/>
<dbReference type="RefSeq" id="XP_018988072.1">
    <property type="nucleotide sequence ID" value="XM_019130260.1"/>
</dbReference>
<evidence type="ECO:0000313" key="7">
    <source>
        <dbReference type="Proteomes" id="UP000094336"/>
    </source>
</evidence>
<evidence type="ECO:0000313" key="6">
    <source>
        <dbReference type="EMBL" id="ODQ82744.1"/>
    </source>
</evidence>
<dbReference type="GO" id="GO:0005524">
    <property type="term" value="F:ATP binding"/>
    <property type="evidence" value="ECO:0007669"/>
    <property type="project" value="UniProtKB-KW"/>
</dbReference>
<dbReference type="SUPFAM" id="SSF52540">
    <property type="entry name" value="P-loop containing nucleoside triphosphate hydrolases"/>
    <property type="match status" value="2"/>
</dbReference>
<dbReference type="Gene3D" id="3.40.50.300">
    <property type="entry name" value="P-loop containing nucleotide triphosphate hydrolases"/>
    <property type="match status" value="2"/>
</dbReference>
<reference evidence="7" key="1">
    <citation type="submission" date="2016-05" db="EMBL/GenBank/DDBJ databases">
        <title>Comparative genomics of biotechnologically important yeasts.</title>
        <authorList>
            <consortium name="DOE Joint Genome Institute"/>
            <person name="Riley R."/>
            <person name="Haridas S."/>
            <person name="Wolfe K.H."/>
            <person name="Lopes M.R."/>
            <person name="Hittinger C.T."/>
            <person name="Goker M."/>
            <person name="Salamov A."/>
            <person name="Wisecaver J."/>
            <person name="Long T.M."/>
            <person name="Aerts A.L."/>
            <person name="Barry K."/>
            <person name="Choi C."/>
            <person name="Clum A."/>
            <person name="Coughlan A.Y."/>
            <person name="Deshpande S."/>
            <person name="Douglass A.P."/>
            <person name="Hanson S.J."/>
            <person name="Klenk H.-P."/>
            <person name="Labutti K."/>
            <person name="Lapidus A."/>
            <person name="Lindquist E."/>
            <person name="Lipzen A."/>
            <person name="Meier-Kolthoff J.P."/>
            <person name="Ohm R.A."/>
            <person name="Otillar R.P."/>
            <person name="Pangilinan J."/>
            <person name="Peng Y."/>
            <person name="Rokas A."/>
            <person name="Rosa C.A."/>
            <person name="Scheuner C."/>
            <person name="Sibirny A.A."/>
            <person name="Slot J.C."/>
            <person name="Stielow J.B."/>
            <person name="Sun H."/>
            <person name="Kurtzman C.P."/>
            <person name="Blackwell M."/>
            <person name="Grigoriev I.V."/>
            <person name="Jeffries T.W."/>
        </authorList>
    </citation>
    <scope>NUCLEOTIDE SEQUENCE [LARGE SCALE GENOMIC DNA]</scope>
    <source>
        <strain evidence="7">NRRL Y-12698</strain>
    </source>
</reference>
<dbReference type="SMART" id="SM00382">
    <property type="entry name" value="AAA"/>
    <property type="match status" value="2"/>
</dbReference>
<dbReference type="AlphaFoldDB" id="A0A1E3QYW5"/>
<dbReference type="PANTHER" id="PTHR43117:SF4">
    <property type="entry name" value="OSMOPROTECTANT IMPORT ATP-BINDING PROTEIN OSMV"/>
    <property type="match status" value="1"/>
</dbReference>
<keyword evidence="2" id="KW-0813">Transport</keyword>
<dbReference type="PANTHER" id="PTHR43117">
    <property type="entry name" value="OSMOPROTECTANT IMPORT ATP-BINDING PROTEIN OSMV"/>
    <property type="match status" value="1"/>
</dbReference>
<keyword evidence="4" id="KW-0067">ATP-binding</keyword>
<protein>
    <recommendedName>
        <fullName evidence="5">ABC transporter domain-containing protein</fullName>
    </recommendedName>
</protein>
<keyword evidence="7" id="KW-1185">Reference proteome</keyword>
<name>A0A1E3QYW5_9ASCO</name>
<dbReference type="InterPro" id="IPR003439">
    <property type="entry name" value="ABC_transporter-like_ATP-bd"/>
</dbReference>